<dbReference type="SUPFAM" id="SSF89550">
    <property type="entry name" value="PHP domain-like"/>
    <property type="match status" value="1"/>
</dbReference>
<dbReference type="AlphaFoldDB" id="A0A5E7VPD2"/>
<name>A0A5E7VPD2_PSEFL</name>
<dbReference type="SMART" id="SM00481">
    <property type="entry name" value="POLIIIAc"/>
    <property type="match status" value="1"/>
</dbReference>
<dbReference type="Pfam" id="PF13476">
    <property type="entry name" value="AAA_23"/>
    <property type="match status" value="1"/>
</dbReference>
<feature type="domain" description="Polymerase/histidinol phosphatase N-terminal" evidence="1">
    <location>
        <begin position="11"/>
        <end position="91"/>
    </location>
</feature>
<dbReference type="InterPro" id="IPR027417">
    <property type="entry name" value="P-loop_NTPase"/>
</dbReference>
<organism evidence="2 3">
    <name type="scientific">Pseudomonas fluorescens</name>
    <dbReference type="NCBI Taxonomy" id="294"/>
    <lineage>
        <taxon>Bacteria</taxon>
        <taxon>Pseudomonadati</taxon>
        <taxon>Pseudomonadota</taxon>
        <taxon>Gammaproteobacteria</taxon>
        <taxon>Pseudomonadales</taxon>
        <taxon>Pseudomonadaceae</taxon>
        <taxon>Pseudomonas</taxon>
    </lineage>
</organism>
<dbReference type="GO" id="GO:0004534">
    <property type="term" value="F:5'-3' RNA exonuclease activity"/>
    <property type="evidence" value="ECO:0007669"/>
    <property type="project" value="TreeGrafter"/>
</dbReference>
<gene>
    <name evidence="2" type="ORF">PS938_05581</name>
</gene>
<dbReference type="Gene3D" id="3.20.20.140">
    <property type="entry name" value="Metal-dependent hydrolases"/>
    <property type="match status" value="1"/>
</dbReference>
<dbReference type="InterPro" id="IPR052018">
    <property type="entry name" value="PHP_domain"/>
</dbReference>
<dbReference type="PANTHER" id="PTHR42924:SF3">
    <property type="entry name" value="POLYMERASE_HISTIDINOL PHOSPHATASE N-TERMINAL DOMAIN-CONTAINING PROTEIN"/>
    <property type="match status" value="1"/>
</dbReference>
<dbReference type="InterPro" id="IPR054787">
    <property type="entry name" value="TrlF_ATPase"/>
</dbReference>
<dbReference type="RefSeq" id="WP_150674286.1">
    <property type="nucleotide sequence ID" value="NZ_CABVJE010000034.1"/>
</dbReference>
<reference evidence="2 3" key="1">
    <citation type="submission" date="2019-09" db="EMBL/GenBank/DDBJ databases">
        <authorList>
            <person name="Chandra G."/>
            <person name="Truman W A."/>
        </authorList>
    </citation>
    <scope>NUCLEOTIDE SEQUENCE [LARGE SCALE GENOMIC DNA]</scope>
    <source>
        <strain evidence="2">PS938</strain>
    </source>
</reference>
<dbReference type="InterPro" id="IPR038729">
    <property type="entry name" value="Rad50/SbcC_AAA"/>
</dbReference>
<dbReference type="GO" id="GO:0035312">
    <property type="term" value="F:5'-3' DNA exonuclease activity"/>
    <property type="evidence" value="ECO:0007669"/>
    <property type="project" value="TreeGrafter"/>
</dbReference>
<dbReference type="SUPFAM" id="SSF52540">
    <property type="entry name" value="P-loop containing nucleoside triphosphate hydrolases"/>
    <property type="match status" value="1"/>
</dbReference>
<proteinExistence type="predicted"/>
<evidence type="ECO:0000259" key="1">
    <source>
        <dbReference type="SMART" id="SM00481"/>
    </source>
</evidence>
<dbReference type="PANTHER" id="PTHR42924">
    <property type="entry name" value="EXONUCLEASE"/>
    <property type="match status" value="1"/>
</dbReference>
<dbReference type="Gene3D" id="3.40.50.300">
    <property type="entry name" value="P-loop containing nucleotide triphosphate hydrolases"/>
    <property type="match status" value="2"/>
</dbReference>
<dbReference type="Proteomes" id="UP000327191">
    <property type="component" value="Unassembled WGS sequence"/>
</dbReference>
<sequence>MSFVGARWWKFDFHTHTPASTDYAPTEQNLLKTLEPKQWLLSFVEKGIDCVAVTDHNTGSWVDRLKKAAEELAQEGKTIHIFPGVEITANGNIHILAIFDPSKSSADIQAVLGASKFRGEWGKSDSVAEESAENIIDEIIRYGGVAIPAHIDFPSGMCHSPSPLTIQQICKKASAVEVIFPDAEEPDESFNRLKYFRSLEGNLAEVIGSDSHHPSKVGRAFTWVKMSSPTIEGLRLALLDGNSSIRRSEKQLTDPNSTSDTQLVSLTIKDAKYCGRGKPLTIQFNPWLNSIIGGRGSGKSSILEFIRIGMGRSSDLLSIHGTNEVKENFQRFAQISKSRDADGVLLQSTSIQCMLRKQGAYYLLSWSNTLQTISIQKYVDGAWNQESGDPASRFPIKIFSQKQIFDLAKNPNSLLKFIDNSTEVNLLEWKMRWEDQINLLLRLSAQRRELQGKTSHKNNIEGQLLDINQKIGVIEQSEHTRILSDYNRASAQRVDISDHLKETKRTLSIISNSIQEYNPPFLSAQHLSSVIPEELQVIEEAGRLSLTLSTMKTNIESLVANAETQIEQFKTWLNTSIAAHNIQKAETEYSTLVSDLALQNVQNPGQYQELIEKRNSLQNTLNELSKVEVEISIKTTEINNSYLAIVELRKELSRKRASFISEALKSDPSLSFRIEPLGDDGELETTFREVIGKQDGTFSSDIFDQERETGFLLALTKKMSELTSSTGDDLGLSSRLDLLHTFKNDFLQLTSGMGKVLDSPVGKKFSDYTNSIPKNIYDRFICWFPQDKLVVKYSDGKRYKDISQGSAGQKAATILSFLLSYGNEPLILDQPEDDLDNGLITSLIVSKLQENKSRRQIIVVTHNPNIVVNGDSEYVVSLQDRGQIEVTASGSLQDLEVRREVCEIMEGGEEALKQRYKRMVNI</sequence>
<dbReference type="Pfam" id="PF13263">
    <property type="entry name" value="PHP_C"/>
    <property type="match status" value="1"/>
</dbReference>
<dbReference type="EMBL" id="CABVJE010000034">
    <property type="protein sequence ID" value="VVQ24315.1"/>
    <property type="molecule type" value="Genomic_DNA"/>
</dbReference>
<evidence type="ECO:0000313" key="3">
    <source>
        <dbReference type="Proteomes" id="UP000327191"/>
    </source>
</evidence>
<evidence type="ECO:0000313" key="2">
    <source>
        <dbReference type="EMBL" id="VVQ24315.1"/>
    </source>
</evidence>
<protein>
    <recommendedName>
        <fullName evidence="1">Polymerase/histidinol phosphatase N-terminal domain-containing protein</fullName>
    </recommendedName>
</protein>
<accession>A0A5E7VPD2</accession>
<dbReference type="NCBIfam" id="NF045780">
    <property type="entry name" value="TrlF_fam_ATP"/>
    <property type="match status" value="1"/>
</dbReference>
<dbReference type="OrthoDB" id="9791620at2"/>
<dbReference type="InterPro" id="IPR016195">
    <property type="entry name" value="Pol/histidinol_Pase-like"/>
</dbReference>
<dbReference type="InterPro" id="IPR003141">
    <property type="entry name" value="Pol/His_phosphatase_N"/>
</dbReference>